<name>A0A9D1MCA0_9FIRM</name>
<evidence type="ECO:0000259" key="4">
    <source>
        <dbReference type="PROSITE" id="PS50932"/>
    </source>
</evidence>
<dbReference type="Pfam" id="PF00356">
    <property type="entry name" value="LacI"/>
    <property type="match status" value="1"/>
</dbReference>
<organism evidence="5 6">
    <name type="scientific">Candidatus Ornithomonoglobus merdipullorum</name>
    <dbReference type="NCBI Taxonomy" id="2840895"/>
    <lineage>
        <taxon>Bacteria</taxon>
        <taxon>Bacillati</taxon>
        <taxon>Bacillota</taxon>
        <taxon>Clostridia</taxon>
        <taxon>Candidatus Ornithomonoglobus</taxon>
    </lineage>
</organism>
<dbReference type="SMART" id="SM00354">
    <property type="entry name" value="HTH_LACI"/>
    <property type="match status" value="1"/>
</dbReference>
<keyword evidence="1" id="KW-0805">Transcription regulation</keyword>
<reference evidence="5" key="1">
    <citation type="submission" date="2020-10" db="EMBL/GenBank/DDBJ databases">
        <authorList>
            <person name="Gilroy R."/>
        </authorList>
    </citation>
    <scope>NUCLEOTIDE SEQUENCE</scope>
    <source>
        <strain evidence="5">USAMLcec3-3695</strain>
    </source>
</reference>
<dbReference type="Pfam" id="PF00532">
    <property type="entry name" value="Peripla_BP_1"/>
    <property type="match status" value="1"/>
</dbReference>
<dbReference type="InterPro" id="IPR001761">
    <property type="entry name" value="Peripla_BP/Lac1_sug-bd_dom"/>
</dbReference>
<keyword evidence="2 5" id="KW-0238">DNA-binding</keyword>
<dbReference type="SUPFAM" id="SSF53822">
    <property type="entry name" value="Periplasmic binding protein-like I"/>
    <property type="match status" value="1"/>
</dbReference>
<feature type="domain" description="HTH lacI-type" evidence="4">
    <location>
        <begin position="1"/>
        <end position="54"/>
    </location>
</feature>
<dbReference type="InterPro" id="IPR010982">
    <property type="entry name" value="Lambda_DNA-bd_dom_sf"/>
</dbReference>
<dbReference type="PROSITE" id="PS50932">
    <property type="entry name" value="HTH_LACI_2"/>
    <property type="match status" value="1"/>
</dbReference>
<dbReference type="GO" id="GO:0003700">
    <property type="term" value="F:DNA-binding transcription factor activity"/>
    <property type="evidence" value="ECO:0007669"/>
    <property type="project" value="TreeGrafter"/>
</dbReference>
<dbReference type="PANTHER" id="PTHR30146">
    <property type="entry name" value="LACI-RELATED TRANSCRIPTIONAL REPRESSOR"/>
    <property type="match status" value="1"/>
</dbReference>
<comment type="caution">
    <text evidence="5">The sequence shown here is derived from an EMBL/GenBank/DDBJ whole genome shotgun (WGS) entry which is preliminary data.</text>
</comment>
<dbReference type="AlphaFoldDB" id="A0A9D1MCA0"/>
<dbReference type="Proteomes" id="UP000824109">
    <property type="component" value="Unassembled WGS sequence"/>
</dbReference>
<evidence type="ECO:0000256" key="2">
    <source>
        <dbReference type="ARBA" id="ARBA00023125"/>
    </source>
</evidence>
<gene>
    <name evidence="5" type="ORF">IAA61_06975</name>
</gene>
<keyword evidence="3" id="KW-0804">Transcription</keyword>
<dbReference type="CDD" id="cd01392">
    <property type="entry name" value="HTH_LacI"/>
    <property type="match status" value="1"/>
</dbReference>
<evidence type="ECO:0000313" key="5">
    <source>
        <dbReference type="EMBL" id="HIU57540.1"/>
    </source>
</evidence>
<protein>
    <submittedName>
        <fullName evidence="5">LacI family DNA-binding transcriptional regulator</fullName>
    </submittedName>
</protein>
<dbReference type="Gene3D" id="1.10.260.40">
    <property type="entry name" value="lambda repressor-like DNA-binding domains"/>
    <property type="match status" value="1"/>
</dbReference>
<accession>A0A9D1MCA0</accession>
<dbReference type="GO" id="GO:0000976">
    <property type="term" value="F:transcription cis-regulatory region binding"/>
    <property type="evidence" value="ECO:0007669"/>
    <property type="project" value="TreeGrafter"/>
</dbReference>
<dbReference type="CDD" id="cd01542">
    <property type="entry name" value="PBP1_TreR-like"/>
    <property type="match status" value="1"/>
</dbReference>
<reference evidence="5" key="2">
    <citation type="journal article" date="2021" name="PeerJ">
        <title>Extensive microbial diversity within the chicken gut microbiome revealed by metagenomics and culture.</title>
        <authorList>
            <person name="Gilroy R."/>
            <person name="Ravi A."/>
            <person name="Getino M."/>
            <person name="Pursley I."/>
            <person name="Horton D.L."/>
            <person name="Alikhan N.F."/>
            <person name="Baker D."/>
            <person name="Gharbi K."/>
            <person name="Hall N."/>
            <person name="Watson M."/>
            <person name="Adriaenssens E.M."/>
            <person name="Foster-Nyarko E."/>
            <person name="Jarju S."/>
            <person name="Secka A."/>
            <person name="Antonio M."/>
            <person name="Oren A."/>
            <person name="Chaudhuri R.R."/>
            <person name="La Ragione R."/>
            <person name="Hildebrand F."/>
            <person name="Pallen M.J."/>
        </authorList>
    </citation>
    <scope>NUCLEOTIDE SEQUENCE</scope>
    <source>
        <strain evidence="5">USAMLcec3-3695</strain>
    </source>
</reference>
<proteinExistence type="predicted"/>
<dbReference type="InterPro" id="IPR000843">
    <property type="entry name" value="HTH_LacI"/>
</dbReference>
<evidence type="ECO:0000256" key="3">
    <source>
        <dbReference type="ARBA" id="ARBA00023163"/>
    </source>
</evidence>
<dbReference type="InterPro" id="IPR028082">
    <property type="entry name" value="Peripla_BP_I"/>
</dbReference>
<evidence type="ECO:0000313" key="6">
    <source>
        <dbReference type="Proteomes" id="UP000824109"/>
    </source>
</evidence>
<sequence>MNISEFAKAAGVSKSAVSRYFNDGYLSDEKRAAIEKAIAETGYAPGTASRSVKTRVTKLIGVILPKLSSDSCARIAEGISSVLGEQGYELLLVNTANDYNKEIKYLDLFRGKRVDGVIFLASVFTPLHRSILSKMHIPVIIVGQRYSGYSCVCHDDFGAAYAVTELLLKGGASCPAYIGVTDEDVAVGAERRRGFMQALSDHGIAVSDEHCACAEFSVDSGYSCARRIFKSRLRHDCLFCATDTIASGAVLYCRENGIRIPGDILVGSVGDSKIGRVLSLSTAHLHYHTAGREAASMLLSAISHPDAIPRTMQLGFELVERSSTNTSCETL</sequence>
<dbReference type="PANTHER" id="PTHR30146:SF109">
    <property type="entry name" value="HTH-TYPE TRANSCRIPTIONAL REGULATOR GALS"/>
    <property type="match status" value="1"/>
</dbReference>
<dbReference type="EMBL" id="DVNB01000073">
    <property type="protein sequence ID" value="HIU57540.1"/>
    <property type="molecule type" value="Genomic_DNA"/>
</dbReference>
<dbReference type="SUPFAM" id="SSF47413">
    <property type="entry name" value="lambda repressor-like DNA-binding domains"/>
    <property type="match status" value="1"/>
</dbReference>
<dbReference type="Gene3D" id="3.40.50.2300">
    <property type="match status" value="2"/>
</dbReference>
<evidence type="ECO:0000256" key="1">
    <source>
        <dbReference type="ARBA" id="ARBA00023015"/>
    </source>
</evidence>